<dbReference type="Proteomes" id="UP000032746">
    <property type="component" value="Chromosome"/>
</dbReference>
<organism evidence="3 4">
    <name type="scientific">Acinetobacter baumannii</name>
    <dbReference type="NCBI Taxonomy" id="470"/>
    <lineage>
        <taxon>Bacteria</taxon>
        <taxon>Pseudomonadati</taxon>
        <taxon>Pseudomonadota</taxon>
        <taxon>Gammaproteobacteria</taxon>
        <taxon>Moraxellales</taxon>
        <taxon>Moraxellaceae</taxon>
        <taxon>Acinetobacter</taxon>
        <taxon>Acinetobacter calcoaceticus/baumannii complex</taxon>
    </lineage>
</organism>
<dbReference type="RefSeq" id="WP_000166400.1">
    <property type="nucleotide sequence ID" value="NZ_AP022077.1"/>
</dbReference>
<dbReference type="PATRIC" id="fig|470.1345.peg.1957"/>
<gene>
    <name evidence="1" type="ORF">ABUW_2002</name>
    <name evidence="2" type="ORF">ABUW_2013</name>
    <name evidence="3" type="ORF">ABUW_2024</name>
</gene>
<name>A0A0D5YIM3_ACIBA</name>
<reference evidence="3 4" key="1">
    <citation type="journal article" date="2015" name="J. Bacteriol.">
        <title>Resources for Genetic and Genomic Analysis of Emerging Pathogen Acinetobacter baumannii.</title>
        <authorList>
            <person name="Gallagher L.A."/>
            <person name="Ramage E."/>
            <person name="Weiss E.J."/>
            <person name="Radey M."/>
            <person name="Hayden H.S."/>
            <person name="Held K.G."/>
            <person name="Huse H.K."/>
            <person name="Zurawski D.V."/>
            <person name="Brittnacher M.J."/>
            <person name="Manoil C."/>
        </authorList>
    </citation>
    <scope>NUCLEOTIDE SEQUENCE [LARGE SCALE GENOMIC DNA]</scope>
    <source>
        <strain evidence="3 4">AB5075-UW</strain>
    </source>
</reference>
<protein>
    <submittedName>
        <fullName evidence="3">Uncharacterized protein</fullName>
    </submittedName>
</protein>
<proteinExistence type="predicted"/>
<accession>A0A0D5YIM3</accession>
<evidence type="ECO:0000313" key="3">
    <source>
        <dbReference type="EMBL" id="AKA31753.1"/>
    </source>
</evidence>
<evidence type="ECO:0000313" key="1">
    <source>
        <dbReference type="EMBL" id="AKA31732.1"/>
    </source>
</evidence>
<dbReference type="AlphaFoldDB" id="A0A0D5YIM3"/>
<reference evidence="4" key="2">
    <citation type="submission" date="2015-03" db="EMBL/GenBank/DDBJ databases">
        <authorList>
            <person name="Gallagher L.A."/>
            <person name="Hayden H.S."/>
            <person name="Weiss E.J."/>
            <person name="Hager K.R."/>
            <person name="Ramage E."/>
            <person name="Radey M.R."/>
            <person name="Bydalek R."/>
            <person name="Manoil C."/>
            <person name="Miller S.I."/>
            <person name="Brittnacher M.J."/>
        </authorList>
    </citation>
    <scope>NUCLEOTIDE SEQUENCE [LARGE SCALE GENOMIC DNA]</scope>
    <source>
        <strain evidence="4">AB5075-UW</strain>
    </source>
</reference>
<sequence>MTKQVFEYLEEKASQVIDTSLLPLDCLKNLNELSGAIDVLVKCGYLTDKESINKAFDILEQVTTFADNSLPNGLVEYDKT</sequence>
<dbReference type="EMBL" id="CP008706">
    <property type="protein sequence ID" value="AKA31753.1"/>
    <property type="molecule type" value="Genomic_DNA"/>
</dbReference>
<evidence type="ECO:0000313" key="2">
    <source>
        <dbReference type="EMBL" id="AKA31742.1"/>
    </source>
</evidence>
<evidence type="ECO:0000313" key="4">
    <source>
        <dbReference type="Proteomes" id="UP000032746"/>
    </source>
</evidence>
<dbReference type="EMBL" id="CP008706">
    <property type="protein sequence ID" value="AKA31732.1"/>
    <property type="molecule type" value="Genomic_DNA"/>
</dbReference>
<dbReference type="EMBL" id="CP008706">
    <property type="protein sequence ID" value="AKA31742.1"/>
    <property type="molecule type" value="Genomic_DNA"/>
</dbReference>